<keyword evidence="2" id="KW-0813">Transport</keyword>
<evidence type="ECO:0000256" key="4">
    <source>
        <dbReference type="ARBA" id="ARBA00022692"/>
    </source>
</evidence>
<dbReference type="EMBL" id="AP025523">
    <property type="protein sequence ID" value="BDE07872.1"/>
    <property type="molecule type" value="Genomic_DNA"/>
</dbReference>
<dbReference type="Proteomes" id="UP001317532">
    <property type="component" value="Chromosome"/>
</dbReference>
<dbReference type="GO" id="GO:0005886">
    <property type="term" value="C:plasma membrane"/>
    <property type="evidence" value="ECO:0007669"/>
    <property type="project" value="UniProtKB-SubCell"/>
</dbReference>
<evidence type="ECO:0000313" key="11">
    <source>
        <dbReference type="Proteomes" id="UP001317532"/>
    </source>
</evidence>
<dbReference type="InterPro" id="IPR052157">
    <property type="entry name" value="BCAA_transport_permease"/>
</dbReference>
<evidence type="ECO:0000256" key="3">
    <source>
        <dbReference type="ARBA" id="ARBA00022475"/>
    </source>
</evidence>
<keyword evidence="5" id="KW-0029">Amino-acid transport</keyword>
<dbReference type="GO" id="GO:0022857">
    <property type="term" value="F:transmembrane transporter activity"/>
    <property type="evidence" value="ECO:0007669"/>
    <property type="project" value="InterPro"/>
</dbReference>
<feature type="transmembrane region" description="Helical" evidence="9">
    <location>
        <begin position="262"/>
        <end position="284"/>
    </location>
</feature>
<evidence type="ECO:0000256" key="1">
    <source>
        <dbReference type="ARBA" id="ARBA00004651"/>
    </source>
</evidence>
<dbReference type="RefSeq" id="WP_317995436.1">
    <property type="nucleotide sequence ID" value="NZ_AP025523.1"/>
</dbReference>
<comment type="similarity">
    <text evidence="8">Belongs to the binding-protein-dependent transport system permease family. LivHM subfamily.</text>
</comment>
<dbReference type="AlphaFoldDB" id="A0AAN2CBJ7"/>
<evidence type="ECO:0000256" key="2">
    <source>
        <dbReference type="ARBA" id="ARBA00022448"/>
    </source>
</evidence>
<sequence length="287" mass="30232">MHLFFQELLNGLVVGSLYALVALGLALVYGTMQVPNFAHGHLYMLGAYVAFFGVTVAHLTYWPAMLLAIVVLAAVGVLVERLVFRPLRDAPEVNAIIAAVGVLFFLQTLAQVLFKPEFRELPTPYDVVVHLPGDLVLTEQRIIVIAAAAALMVALLLFLKRTTLGATIEAVAQNRQGAALVGIDADRVSTIVFAISAGMAAAAATLIASINLIYPAMGFTVILKAFAIIVLGGMGSIPGAIAGAFILAFAESFGATYISTSYQDVIAFAVLVLILAVRPTGLFAKGT</sequence>
<feature type="transmembrane region" description="Helical" evidence="9">
    <location>
        <begin position="142"/>
        <end position="159"/>
    </location>
</feature>
<comment type="subcellular location">
    <subcellularLocation>
        <location evidence="1">Cell membrane</location>
        <topology evidence="1">Multi-pass membrane protein</topology>
    </subcellularLocation>
</comment>
<feature type="transmembrane region" description="Helical" evidence="9">
    <location>
        <begin position="12"/>
        <end position="30"/>
    </location>
</feature>
<evidence type="ECO:0000256" key="6">
    <source>
        <dbReference type="ARBA" id="ARBA00022989"/>
    </source>
</evidence>
<evidence type="ECO:0000256" key="5">
    <source>
        <dbReference type="ARBA" id="ARBA00022970"/>
    </source>
</evidence>
<gene>
    <name evidence="10" type="ORF">WPS_31480</name>
</gene>
<feature type="transmembrane region" description="Helical" evidence="9">
    <location>
        <begin position="226"/>
        <end position="250"/>
    </location>
</feature>
<keyword evidence="4 9" id="KW-0812">Transmembrane</keyword>
<keyword evidence="7 9" id="KW-0472">Membrane</keyword>
<feature type="transmembrane region" description="Helical" evidence="9">
    <location>
        <begin position="95"/>
        <end position="114"/>
    </location>
</feature>
<dbReference type="PANTHER" id="PTHR11795">
    <property type="entry name" value="BRANCHED-CHAIN AMINO ACID TRANSPORT SYSTEM PERMEASE PROTEIN LIVH"/>
    <property type="match status" value="1"/>
</dbReference>
<dbReference type="GO" id="GO:0006865">
    <property type="term" value="P:amino acid transport"/>
    <property type="evidence" value="ECO:0007669"/>
    <property type="project" value="UniProtKB-KW"/>
</dbReference>
<dbReference type="PANTHER" id="PTHR11795:SF452">
    <property type="entry name" value="ABC TRANSPORTER PERMEASE PROTEIN"/>
    <property type="match status" value="1"/>
</dbReference>
<keyword evidence="11" id="KW-1185">Reference proteome</keyword>
<evidence type="ECO:0000256" key="8">
    <source>
        <dbReference type="ARBA" id="ARBA00037998"/>
    </source>
</evidence>
<evidence type="ECO:0000256" key="9">
    <source>
        <dbReference type="SAM" id="Phobius"/>
    </source>
</evidence>
<evidence type="ECO:0000256" key="7">
    <source>
        <dbReference type="ARBA" id="ARBA00023136"/>
    </source>
</evidence>
<dbReference type="InterPro" id="IPR001851">
    <property type="entry name" value="ABC_transp_permease"/>
</dbReference>
<feature type="transmembrane region" description="Helical" evidence="9">
    <location>
        <begin position="191"/>
        <end position="214"/>
    </location>
</feature>
<reference evidence="10 11" key="1">
    <citation type="journal article" date="2022" name="ISME Commun">
        <title>Vulcanimicrobium alpinus gen. nov. sp. nov., the first cultivated representative of the candidate phylum 'Eremiobacterota', is a metabolically versatile aerobic anoxygenic phototroph.</title>
        <authorList>
            <person name="Yabe S."/>
            <person name="Muto K."/>
            <person name="Abe K."/>
            <person name="Yokota A."/>
            <person name="Staudigel H."/>
            <person name="Tebo B.M."/>
        </authorList>
    </citation>
    <scope>NUCLEOTIDE SEQUENCE [LARGE SCALE GENOMIC DNA]</scope>
    <source>
        <strain evidence="10 11">WC8-2</strain>
    </source>
</reference>
<dbReference type="KEGG" id="vab:WPS_31480"/>
<dbReference type="Pfam" id="PF02653">
    <property type="entry name" value="BPD_transp_2"/>
    <property type="match status" value="1"/>
</dbReference>
<dbReference type="CDD" id="cd06582">
    <property type="entry name" value="TM_PBP1_LivH_like"/>
    <property type="match status" value="1"/>
</dbReference>
<name>A0AAN2CBJ7_UNVUL</name>
<keyword evidence="3" id="KW-1003">Cell membrane</keyword>
<accession>A0AAN2CBJ7</accession>
<keyword evidence="6 9" id="KW-1133">Transmembrane helix</keyword>
<protein>
    <submittedName>
        <fullName evidence="10">Branched-chain amino acid ABC transporter permease</fullName>
    </submittedName>
</protein>
<feature type="transmembrane region" description="Helical" evidence="9">
    <location>
        <begin position="65"/>
        <end position="83"/>
    </location>
</feature>
<proteinExistence type="inferred from homology"/>
<evidence type="ECO:0000313" key="10">
    <source>
        <dbReference type="EMBL" id="BDE07872.1"/>
    </source>
</evidence>
<organism evidence="10 11">
    <name type="scientific">Vulcanimicrobium alpinum</name>
    <dbReference type="NCBI Taxonomy" id="3016050"/>
    <lineage>
        <taxon>Bacteria</taxon>
        <taxon>Bacillati</taxon>
        <taxon>Vulcanimicrobiota</taxon>
        <taxon>Vulcanimicrobiia</taxon>
        <taxon>Vulcanimicrobiales</taxon>
        <taxon>Vulcanimicrobiaceae</taxon>
        <taxon>Vulcanimicrobium</taxon>
    </lineage>
</organism>